<dbReference type="Proteomes" id="UP000003416">
    <property type="component" value="Unassembled WGS sequence"/>
</dbReference>
<dbReference type="HOGENOM" id="CLU_002616_2_0_10"/>
<dbReference type="PANTHER" id="PTHR43118">
    <property type="entry name" value="RHAMNOGALACTURONAN LYASE (EUROFUNG)"/>
    <property type="match status" value="1"/>
</dbReference>
<evidence type="ECO:0000259" key="1">
    <source>
        <dbReference type="Pfam" id="PF18370"/>
    </source>
</evidence>
<sequence length="629" mass="69715">MKRHFFTWAVLACAVCALYAQDPRERHYFYEILDPKHEPKPLVEGFAQQRITEQLNRGLVAVPARDGKSVYLSWRLLASDAPSTAFHIYRKADGKVRRLTKKAIGRTCDFVDTAPCAQASYWVEAIVKGKKPAVSEKREAALRDLKAYTSIRLKDGAKAGKIALADLNGDGTYDYIVRTPETNVDPGMPGDTTGKTYKISAYLSDGTYLWTYDMGPGIEPGIWYSPFIVYDFNGDGKAEVAIKTAGTDFVKNEKGRVCGGSEYLSVLDGMTGKEIDRVDWPERNDRYGNLIRQNRNQMGVAYLDGKTPFILAARGTYKLMVVDAWMLKDGKLQRAWRWDGDEENPIVRSMGAHSMVTGDVDGDGRDEILLGSCMLDDNGTLLWSSGLGHSDKAYLCKLHPGMEGMQVFMVSEPKKEDGRGVSVVDAATGKLVWGIGHATYHVGDGMVADFDAAHPGLECFASEDRKGGSTDRYLLTADGRKLEVPREEVPGCRNWIWWDADLLRETFKGDDNRWGAGSSSGGRKQSIWKWKGEVLTEGIEGDILLMADMEGDWREELVTALPGELRIYHTNIPACDRRVTLMQDALYRSYVAHRSMGYPQAPVPSYYLGSLPAGSSPKERGGVDSAAAE</sequence>
<dbReference type="Gene3D" id="2.60.40.10">
    <property type="entry name" value="Immunoglobulins"/>
    <property type="match status" value="1"/>
</dbReference>
<dbReference type="AlphaFoldDB" id="F3PX73"/>
<dbReference type="STRING" id="763034.HMPREF9446_03363"/>
<dbReference type="GeneID" id="86050753"/>
<keyword evidence="4" id="KW-1185">Reference proteome</keyword>
<reference evidence="3 4" key="1">
    <citation type="submission" date="2011-02" db="EMBL/GenBank/DDBJ databases">
        <authorList>
            <person name="Weinstock G."/>
            <person name="Sodergren E."/>
            <person name="Clifton S."/>
            <person name="Fulton L."/>
            <person name="Fulton B."/>
            <person name="Courtney L."/>
            <person name="Fronick C."/>
            <person name="Harrison M."/>
            <person name="Strong C."/>
            <person name="Farmer C."/>
            <person name="Delahaunty K."/>
            <person name="Markovic C."/>
            <person name="Hall O."/>
            <person name="Minx P."/>
            <person name="Tomlinson C."/>
            <person name="Mitreva M."/>
            <person name="Hou S."/>
            <person name="Chen J."/>
            <person name="Wollam A."/>
            <person name="Pepin K.H."/>
            <person name="Johnson M."/>
            <person name="Bhonagiri V."/>
            <person name="Zhang X."/>
            <person name="Suruliraj S."/>
            <person name="Warren W."/>
            <person name="Chinwalla A."/>
            <person name="Mardis E.R."/>
            <person name="Wilson R.K."/>
        </authorList>
    </citation>
    <scope>NUCLEOTIDE SEQUENCE [LARGE SCALE GENOMIC DNA]</scope>
    <source>
        <strain evidence="3 4">YIT 12057</strain>
    </source>
</reference>
<dbReference type="InterPro" id="IPR013783">
    <property type="entry name" value="Ig-like_fold"/>
</dbReference>
<protein>
    <submittedName>
        <fullName evidence="3">FG-GAP repeat protein</fullName>
    </submittedName>
</protein>
<dbReference type="InterPro" id="IPR041624">
    <property type="entry name" value="RGI_lyase"/>
</dbReference>
<dbReference type="SUPFAM" id="SSF69318">
    <property type="entry name" value="Integrin alpha N-terminal domain"/>
    <property type="match status" value="1"/>
</dbReference>
<evidence type="ECO:0000313" key="3">
    <source>
        <dbReference type="EMBL" id="EGF52152.1"/>
    </source>
</evidence>
<evidence type="ECO:0000313" key="4">
    <source>
        <dbReference type="Proteomes" id="UP000003416"/>
    </source>
</evidence>
<organism evidence="3 4">
    <name type="scientific">Bacteroides fluxus YIT 12057</name>
    <dbReference type="NCBI Taxonomy" id="763034"/>
    <lineage>
        <taxon>Bacteria</taxon>
        <taxon>Pseudomonadati</taxon>
        <taxon>Bacteroidota</taxon>
        <taxon>Bacteroidia</taxon>
        <taxon>Bacteroidales</taxon>
        <taxon>Bacteroidaceae</taxon>
        <taxon>Bacteroides</taxon>
    </lineage>
</organism>
<dbReference type="InterPro" id="IPR028994">
    <property type="entry name" value="Integrin_alpha_N"/>
</dbReference>
<gene>
    <name evidence="3" type="ORF">HMPREF9446_03363</name>
</gene>
<dbReference type="Pfam" id="PF18370">
    <property type="entry name" value="RGI_lyase"/>
    <property type="match status" value="1"/>
</dbReference>
<accession>F3PX73</accession>
<feature type="domain" description="Rhamnogalacturonan I lyase beta-sheet" evidence="1">
    <location>
        <begin position="52"/>
        <end position="137"/>
    </location>
</feature>
<dbReference type="eggNOG" id="COG3401">
    <property type="taxonomic scope" value="Bacteria"/>
</dbReference>
<evidence type="ECO:0000259" key="2">
    <source>
        <dbReference type="Pfam" id="PF21348"/>
    </source>
</evidence>
<dbReference type="InterPro" id="IPR034641">
    <property type="entry name" value="RGL11"/>
</dbReference>
<name>F3PX73_9BACE</name>
<dbReference type="EMBL" id="AFBN01000096">
    <property type="protein sequence ID" value="EGF52152.1"/>
    <property type="molecule type" value="Genomic_DNA"/>
</dbReference>
<dbReference type="PANTHER" id="PTHR43118:SF1">
    <property type="entry name" value="RHAMNOGALACTURONAN LYASE (EUROFUNG)"/>
    <property type="match status" value="1"/>
</dbReference>
<dbReference type="RefSeq" id="WP_009126580.1">
    <property type="nucleotide sequence ID" value="NZ_GL882689.1"/>
</dbReference>
<feature type="domain" description="Rhamnogalacturonan lyase family 11 C-terminal" evidence="2">
    <location>
        <begin position="158"/>
        <end position="610"/>
    </location>
</feature>
<dbReference type="InterPro" id="IPR049366">
    <property type="entry name" value="RGL11_C"/>
</dbReference>
<dbReference type="Pfam" id="PF21348">
    <property type="entry name" value="RGL11_C"/>
    <property type="match status" value="1"/>
</dbReference>
<proteinExistence type="predicted"/>
<comment type="caution">
    <text evidence="3">The sequence shown here is derived from an EMBL/GenBank/DDBJ whole genome shotgun (WGS) entry which is preliminary data.</text>
</comment>